<accession>A0ACC1LM26</accession>
<keyword evidence="2" id="KW-1185">Reference proteome</keyword>
<evidence type="ECO:0000313" key="1">
    <source>
        <dbReference type="EMBL" id="KAJ2812172.1"/>
    </source>
</evidence>
<feature type="non-terminal residue" evidence="1">
    <location>
        <position position="1"/>
    </location>
</feature>
<sequence>SVVGIGLLTLGVGLAALLGLYQEATYRIYGKHWREGLFYNHALALPMFVLFRGDIASQARALSLSRPLALDAVPVVGACLGACVRLGSVPALWVSLAGNVLSQLVCVSGVHRMTSMSSSLSLNVVLNLRKLVSLVLSVLLFKNPVTRGMLVGCALVFMGTFAYAQTGSSAQVGVAKRTVHGHPSSRRTMPLCTTTSQCTQRRVSRRRDST</sequence>
<reference evidence="1" key="1">
    <citation type="submission" date="2022-07" db="EMBL/GenBank/DDBJ databases">
        <title>Phylogenomic reconstructions and comparative analyses of Kickxellomycotina fungi.</title>
        <authorList>
            <person name="Reynolds N.K."/>
            <person name="Stajich J.E."/>
            <person name="Barry K."/>
            <person name="Grigoriev I.V."/>
            <person name="Crous P."/>
            <person name="Smith M.E."/>
        </authorList>
    </citation>
    <scope>NUCLEOTIDE SEQUENCE</scope>
    <source>
        <strain evidence="1">CBS 102833</strain>
    </source>
</reference>
<organism evidence="1 2">
    <name type="scientific">Coemansia furcata</name>
    <dbReference type="NCBI Taxonomy" id="417177"/>
    <lineage>
        <taxon>Eukaryota</taxon>
        <taxon>Fungi</taxon>
        <taxon>Fungi incertae sedis</taxon>
        <taxon>Zoopagomycota</taxon>
        <taxon>Kickxellomycotina</taxon>
        <taxon>Kickxellomycetes</taxon>
        <taxon>Kickxellales</taxon>
        <taxon>Kickxellaceae</taxon>
        <taxon>Coemansia</taxon>
    </lineage>
</organism>
<proteinExistence type="predicted"/>
<protein>
    <submittedName>
        <fullName evidence="1">Golgi uridine diphosphate-N- acetylglucosamine transporter</fullName>
    </submittedName>
</protein>
<evidence type="ECO:0000313" key="2">
    <source>
        <dbReference type="Proteomes" id="UP001140096"/>
    </source>
</evidence>
<dbReference type="Proteomes" id="UP001140096">
    <property type="component" value="Unassembled WGS sequence"/>
</dbReference>
<name>A0ACC1LM26_9FUNG</name>
<gene>
    <name evidence="1" type="primary">YEA4_1</name>
    <name evidence="1" type="ORF">H4S07_001583</name>
</gene>
<dbReference type="EMBL" id="JANBUP010000277">
    <property type="protein sequence ID" value="KAJ2812172.1"/>
    <property type="molecule type" value="Genomic_DNA"/>
</dbReference>
<comment type="caution">
    <text evidence="1">The sequence shown here is derived from an EMBL/GenBank/DDBJ whole genome shotgun (WGS) entry which is preliminary data.</text>
</comment>